<organism evidence="5 6">
    <name type="scientific">Candidatus Cohnella colombiensis</name>
    <dbReference type="NCBI Taxonomy" id="3121368"/>
    <lineage>
        <taxon>Bacteria</taxon>
        <taxon>Bacillati</taxon>
        <taxon>Bacillota</taxon>
        <taxon>Bacilli</taxon>
        <taxon>Bacillales</taxon>
        <taxon>Paenibacillaceae</taxon>
        <taxon>Cohnella</taxon>
    </lineage>
</organism>
<feature type="region of interest" description="Disordered" evidence="3">
    <location>
        <begin position="1"/>
        <end position="22"/>
    </location>
</feature>
<name>A0AA95ETE1_9BACL</name>
<dbReference type="InterPro" id="IPR009057">
    <property type="entry name" value="Homeodomain-like_sf"/>
</dbReference>
<proteinExistence type="predicted"/>
<dbReference type="PROSITE" id="PS50977">
    <property type="entry name" value="HTH_TETR_2"/>
    <property type="match status" value="1"/>
</dbReference>
<reference evidence="5" key="1">
    <citation type="submission" date="2023-03" db="EMBL/GenBank/DDBJ databases">
        <title>Andean soil-derived lignocellulolytic bacterial consortium as a source of novel taxa and putative plastic-active enzymes.</title>
        <authorList>
            <person name="Diaz-Garcia L."/>
            <person name="Chuvochina M."/>
            <person name="Feuerriegel G."/>
            <person name="Bunk B."/>
            <person name="Sproer C."/>
            <person name="Streit W.R."/>
            <person name="Rodriguez L.M."/>
            <person name="Overmann J."/>
            <person name="Jimenez D.J."/>
        </authorList>
    </citation>
    <scope>NUCLEOTIDE SEQUENCE</scope>
    <source>
        <strain evidence="5">MAG 2441</strain>
    </source>
</reference>
<dbReference type="InterPro" id="IPR001647">
    <property type="entry name" value="HTH_TetR"/>
</dbReference>
<sequence>MKSSGTNMKRPPGRPKAGEGDLSMRATILNTASVLFMELGYEPVSINMIAEKSGVTKASVYYYFNNKASLFTTSVTEMMNRICFYTNQIINQDTDIRTKLERIAVNKLARTHVDFESMMSEAIPFLELEQQDEIRKAEHRIHDVLAQAFESAMREGHIAKGNPMLLSHVFASLLMVGNRQNETVNEFASDELAQTIVALFWDGIGPK</sequence>
<dbReference type="SUPFAM" id="SSF48498">
    <property type="entry name" value="Tetracyclin repressor-like, C-terminal domain"/>
    <property type="match status" value="1"/>
</dbReference>
<keyword evidence="1 2" id="KW-0238">DNA-binding</keyword>
<feature type="DNA-binding region" description="H-T-H motif" evidence="2">
    <location>
        <begin position="45"/>
        <end position="64"/>
    </location>
</feature>
<dbReference type="SUPFAM" id="SSF46689">
    <property type="entry name" value="Homeodomain-like"/>
    <property type="match status" value="1"/>
</dbReference>
<dbReference type="PROSITE" id="PS01081">
    <property type="entry name" value="HTH_TETR_1"/>
    <property type="match status" value="1"/>
</dbReference>
<dbReference type="Proteomes" id="UP001178662">
    <property type="component" value="Chromosome"/>
</dbReference>
<gene>
    <name evidence="5" type="ORF">P0Y55_10865</name>
</gene>
<dbReference type="InterPro" id="IPR036271">
    <property type="entry name" value="Tet_transcr_reg_TetR-rel_C_sf"/>
</dbReference>
<protein>
    <submittedName>
        <fullName evidence="5">TetR/AcrR family transcriptional regulator</fullName>
    </submittedName>
</protein>
<dbReference type="Gene3D" id="1.10.10.60">
    <property type="entry name" value="Homeodomain-like"/>
    <property type="match status" value="1"/>
</dbReference>
<dbReference type="InterPro" id="IPR023772">
    <property type="entry name" value="DNA-bd_HTH_TetR-type_CS"/>
</dbReference>
<dbReference type="PANTHER" id="PTHR43479">
    <property type="entry name" value="ACREF/ENVCD OPERON REPRESSOR-RELATED"/>
    <property type="match status" value="1"/>
</dbReference>
<dbReference type="EMBL" id="CP119317">
    <property type="protein sequence ID" value="WEK53098.1"/>
    <property type="molecule type" value="Genomic_DNA"/>
</dbReference>
<dbReference type="PANTHER" id="PTHR43479:SF11">
    <property type="entry name" value="ACREF_ENVCD OPERON REPRESSOR-RELATED"/>
    <property type="match status" value="1"/>
</dbReference>
<evidence type="ECO:0000313" key="5">
    <source>
        <dbReference type="EMBL" id="WEK53098.1"/>
    </source>
</evidence>
<evidence type="ECO:0000259" key="4">
    <source>
        <dbReference type="PROSITE" id="PS50977"/>
    </source>
</evidence>
<dbReference type="AlphaFoldDB" id="A0AA95ETE1"/>
<dbReference type="Pfam" id="PF00440">
    <property type="entry name" value="TetR_N"/>
    <property type="match status" value="1"/>
</dbReference>
<keyword evidence="6" id="KW-1185">Reference proteome</keyword>
<evidence type="ECO:0000256" key="1">
    <source>
        <dbReference type="ARBA" id="ARBA00023125"/>
    </source>
</evidence>
<accession>A0AA95ETE1</accession>
<evidence type="ECO:0000256" key="3">
    <source>
        <dbReference type="SAM" id="MobiDB-lite"/>
    </source>
</evidence>
<dbReference type="PRINTS" id="PR00455">
    <property type="entry name" value="HTHTETR"/>
</dbReference>
<feature type="domain" description="HTH tetR-type" evidence="4">
    <location>
        <begin position="22"/>
        <end position="82"/>
    </location>
</feature>
<evidence type="ECO:0000313" key="6">
    <source>
        <dbReference type="Proteomes" id="UP001178662"/>
    </source>
</evidence>
<dbReference type="GO" id="GO:0003677">
    <property type="term" value="F:DNA binding"/>
    <property type="evidence" value="ECO:0007669"/>
    <property type="project" value="UniProtKB-UniRule"/>
</dbReference>
<evidence type="ECO:0000256" key="2">
    <source>
        <dbReference type="PROSITE-ProRule" id="PRU00335"/>
    </source>
</evidence>
<dbReference type="Gene3D" id="1.10.357.10">
    <property type="entry name" value="Tetracycline Repressor, domain 2"/>
    <property type="match status" value="1"/>
</dbReference>
<dbReference type="InterPro" id="IPR050624">
    <property type="entry name" value="HTH-type_Tx_Regulator"/>
</dbReference>